<dbReference type="EnsemblPlants" id="KEH31510">
    <property type="protein sequence ID" value="KEH31510"/>
    <property type="gene ID" value="MTR_4g095050"/>
</dbReference>
<dbReference type="FunFam" id="1.10.630.10:FF:000023">
    <property type="entry name" value="Cytochrome P450 family protein"/>
    <property type="match status" value="1"/>
</dbReference>
<name>A0A072V074_MEDTR</name>
<dbReference type="GO" id="GO:0016705">
    <property type="term" value="F:oxidoreductase activity, acting on paired donors, with incorporation or reduction of molecular oxygen"/>
    <property type="evidence" value="ECO:0007669"/>
    <property type="project" value="InterPro"/>
</dbReference>
<keyword evidence="5 11" id="KW-0479">Metal-binding</keyword>
<dbReference type="PRINTS" id="PR00463">
    <property type="entry name" value="EP450I"/>
</dbReference>
<dbReference type="EC" id="1.14.13.-" evidence="15"/>
<dbReference type="InterPro" id="IPR050651">
    <property type="entry name" value="Plant_Cytochrome_P450_Monoox"/>
</dbReference>
<reference evidence="14 17" key="2">
    <citation type="journal article" date="2014" name="BMC Genomics">
        <title>An improved genome release (version Mt4.0) for the model legume Medicago truncatula.</title>
        <authorList>
            <person name="Tang H."/>
            <person name="Krishnakumar V."/>
            <person name="Bidwell S."/>
            <person name="Rosen B."/>
            <person name="Chan A."/>
            <person name="Zhou S."/>
            <person name="Gentzbittel L."/>
            <person name="Childs K.L."/>
            <person name="Yandell M."/>
            <person name="Gundlach H."/>
            <person name="Mayer K.F."/>
            <person name="Schwartz D.C."/>
            <person name="Town C.D."/>
        </authorList>
    </citation>
    <scope>GENOME REANNOTATION</scope>
    <source>
        <strain evidence="14">A17</strain>
        <strain evidence="16 17">cv. Jemalong A17</strain>
    </source>
</reference>
<keyword evidence="10 13" id="KW-0472">Membrane</keyword>
<dbReference type="Gene3D" id="1.10.630.10">
    <property type="entry name" value="Cytochrome P450"/>
    <property type="match status" value="1"/>
</dbReference>
<reference evidence="16" key="3">
    <citation type="submission" date="2015-04" db="UniProtKB">
        <authorList>
            <consortium name="EnsemblPlants"/>
        </authorList>
    </citation>
    <scope>IDENTIFICATION</scope>
    <source>
        <strain evidence="16">cv. Jemalong A17</strain>
    </source>
</reference>
<feature type="binding site" description="axial binding residue" evidence="11">
    <location>
        <position position="440"/>
    </location>
    <ligand>
        <name>heme</name>
        <dbReference type="ChEBI" id="CHEBI:30413"/>
    </ligand>
    <ligandPart>
        <name>Fe</name>
        <dbReference type="ChEBI" id="CHEBI:18248"/>
    </ligandPart>
</feature>
<accession>A0A072V074</accession>
<dbReference type="PANTHER" id="PTHR47947">
    <property type="entry name" value="CYTOCHROME P450 82C3-RELATED"/>
    <property type="match status" value="1"/>
</dbReference>
<evidence type="ECO:0000256" key="2">
    <source>
        <dbReference type="ARBA" id="ARBA00010617"/>
    </source>
</evidence>
<keyword evidence="17" id="KW-1185">Reference proteome</keyword>
<reference evidence="14 17" key="1">
    <citation type="journal article" date="2011" name="Nature">
        <title>The Medicago genome provides insight into the evolution of rhizobial symbioses.</title>
        <authorList>
            <person name="Young N.D."/>
            <person name="Debelle F."/>
            <person name="Oldroyd G.E."/>
            <person name="Geurts R."/>
            <person name="Cannon S.B."/>
            <person name="Udvardi M.K."/>
            <person name="Benedito V.A."/>
            <person name="Mayer K.F."/>
            <person name="Gouzy J."/>
            <person name="Schoof H."/>
            <person name="Van de Peer Y."/>
            <person name="Proost S."/>
            <person name="Cook D.R."/>
            <person name="Meyers B.C."/>
            <person name="Spannagl M."/>
            <person name="Cheung F."/>
            <person name="De Mita S."/>
            <person name="Krishnakumar V."/>
            <person name="Gundlach H."/>
            <person name="Zhou S."/>
            <person name="Mudge J."/>
            <person name="Bharti A.K."/>
            <person name="Murray J.D."/>
            <person name="Naoumkina M.A."/>
            <person name="Rosen B."/>
            <person name="Silverstein K.A."/>
            <person name="Tang H."/>
            <person name="Rombauts S."/>
            <person name="Zhao P.X."/>
            <person name="Zhou P."/>
            <person name="Barbe V."/>
            <person name="Bardou P."/>
            <person name="Bechner M."/>
            <person name="Bellec A."/>
            <person name="Berger A."/>
            <person name="Berges H."/>
            <person name="Bidwell S."/>
            <person name="Bisseling T."/>
            <person name="Choisne N."/>
            <person name="Couloux A."/>
            <person name="Denny R."/>
            <person name="Deshpande S."/>
            <person name="Dai X."/>
            <person name="Doyle J.J."/>
            <person name="Dudez A.M."/>
            <person name="Farmer A.D."/>
            <person name="Fouteau S."/>
            <person name="Franken C."/>
            <person name="Gibelin C."/>
            <person name="Gish J."/>
            <person name="Goldstein S."/>
            <person name="Gonzalez A.J."/>
            <person name="Green P.J."/>
            <person name="Hallab A."/>
            <person name="Hartog M."/>
            <person name="Hua A."/>
            <person name="Humphray S.J."/>
            <person name="Jeong D.H."/>
            <person name="Jing Y."/>
            <person name="Jocker A."/>
            <person name="Kenton S.M."/>
            <person name="Kim D.J."/>
            <person name="Klee K."/>
            <person name="Lai H."/>
            <person name="Lang C."/>
            <person name="Lin S."/>
            <person name="Macmil S.L."/>
            <person name="Magdelenat G."/>
            <person name="Matthews L."/>
            <person name="McCorrison J."/>
            <person name="Monaghan E.L."/>
            <person name="Mun J.H."/>
            <person name="Najar F.Z."/>
            <person name="Nicholson C."/>
            <person name="Noirot C."/>
            <person name="O'Bleness M."/>
            <person name="Paule C.R."/>
            <person name="Poulain J."/>
            <person name="Prion F."/>
            <person name="Qin B."/>
            <person name="Qu C."/>
            <person name="Retzel E.F."/>
            <person name="Riddle C."/>
            <person name="Sallet E."/>
            <person name="Samain S."/>
            <person name="Samson N."/>
            <person name="Sanders I."/>
            <person name="Saurat O."/>
            <person name="Scarpelli C."/>
            <person name="Schiex T."/>
            <person name="Segurens B."/>
            <person name="Severin A.J."/>
            <person name="Sherrier D.J."/>
            <person name="Shi R."/>
            <person name="Sims S."/>
            <person name="Singer S.R."/>
            <person name="Sinharoy S."/>
            <person name="Sterck L."/>
            <person name="Viollet A."/>
            <person name="Wang B.B."/>
            <person name="Wang K."/>
            <person name="Wang M."/>
            <person name="Wang X."/>
            <person name="Warfsmann J."/>
            <person name="Weissenbach J."/>
            <person name="White D.D."/>
            <person name="White J.D."/>
            <person name="Wiley G.B."/>
            <person name="Wincker P."/>
            <person name="Xing Y."/>
            <person name="Yang L."/>
            <person name="Yao Z."/>
            <person name="Ying F."/>
            <person name="Zhai J."/>
            <person name="Zhou L."/>
            <person name="Zuber A."/>
            <person name="Denarie J."/>
            <person name="Dixon R.A."/>
            <person name="May G.D."/>
            <person name="Schwartz D.C."/>
            <person name="Rogers J."/>
            <person name="Quetier F."/>
            <person name="Town C.D."/>
            <person name="Roe B.A."/>
        </authorList>
    </citation>
    <scope>NUCLEOTIDE SEQUENCE [LARGE SCALE GENOMIC DNA]</scope>
    <source>
        <strain evidence="14">A17</strain>
        <strain evidence="16 17">cv. Jemalong A17</strain>
    </source>
</reference>
<organism evidence="14 17">
    <name type="scientific">Medicago truncatula</name>
    <name type="common">Barrel medic</name>
    <name type="synonym">Medicago tribuloides</name>
    <dbReference type="NCBI Taxonomy" id="3880"/>
    <lineage>
        <taxon>Eukaryota</taxon>
        <taxon>Viridiplantae</taxon>
        <taxon>Streptophyta</taxon>
        <taxon>Embryophyta</taxon>
        <taxon>Tracheophyta</taxon>
        <taxon>Spermatophyta</taxon>
        <taxon>Magnoliopsida</taxon>
        <taxon>eudicotyledons</taxon>
        <taxon>Gunneridae</taxon>
        <taxon>Pentapetalae</taxon>
        <taxon>rosids</taxon>
        <taxon>fabids</taxon>
        <taxon>Fabales</taxon>
        <taxon>Fabaceae</taxon>
        <taxon>Papilionoideae</taxon>
        <taxon>50 kb inversion clade</taxon>
        <taxon>NPAAA clade</taxon>
        <taxon>Hologalegina</taxon>
        <taxon>IRL clade</taxon>
        <taxon>Trifolieae</taxon>
        <taxon>Medicago</taxon>
    </lineage>
</organism>
<dbReference type="InterPro" id="IPR017972">
    <property type="entry name" value="Cyt_P450_CS"/>
</dbReference>
<dbReference type="PRINTS" id="PR00385">
    <property type="entry name" value="P450"/>
</dbReference>
<evidence type="ECO:0000256" key="10">
    <source>
        <dbReference type="ARBA" id="ARBA00023136"/>
    </source>
</evidence>
<dbReference type="GO" id="GO:0016020">
    <property type="term" value="C:membrane"/>
    <property type="evidence" value="ECO:0007669"/>
    <property type="project" value="UniProtKB-SubCell"/>
</dbReference>
<comment type="cofactor">
    <cofactor evidence="11">
        <name>heme</name>
        <dbReference type="ChEBI" id="CHEBI:30413"/>
    </cofactor>
</comment>
<dbReference type="GO" id="GO:0020037">
    <property type="term" value="F:heme binding"/>
    <property type="evidence" value="ECO:0007669"/>
    <property type="project" value="InterPro"/>
</dbReference>
<keyword evidence="3 11" id="KW-0349">Heme</keyword>
<gene>
    <name evidence="16" type="primary">25493516</name>
    <name evidence="14" type="ordered locus">MTR_4g095050</name>
    <name evidence="15" type="ORF">MtrunA17_Chr4g0053621</name>
</gene>
<dbReference type="AlphaFoldDB" id="A0A072V074"/>
<evidence type="ECO:0000313" key="14">
    <source>
        <dbReference type="EMBL" id="KEH31510.1"/>
    </source>
</evidence>
<keyword evidence="6 13" id="KW-1133">Transmembrane helix</keyword>
<dbReference type="Gramene" id="rna25652">
    <property type="protein sequence ID" value="RHN63004.1"/>
    <property type="gene ID" value="gene25652"/>
</dbReference>
<dbReference type="InterPro" id="IPR001128">
    <property type="entry name" value="Cyt_P450"/>
</dbReference>
<evidence type="ECO:0000256" key="3">
    <source>
        <dbReference type="ARBA" id="ARBA00022617"/>
    </source>
</evidence>
<evidence type="ECO:0000313" key="15">
    <source>
        <dbReference type="EMBL" id="RHN63004.1"/>
    </source>
</evidence>
<keyword evidence="4 13" id="KW-0812">Transmembrane</keyword>
<comment type="similarity">
    <text evidence="2 12">Belongs to the cytochrome P450 family.</text>
</comment>
<comment type="subcellular location">
    <subcellularLocation>
        <location evidence="1">Membrane</location>
        <topology evidence="1">Single-pass membrane protein</topology>
    </subcellularLocation>
</comment>
<evidence type="ECO:0000313" key="16">
    <source>
        <dbReference type="EnsemblPlants" id="KEH31510"/>
    </source>
</evidence>
<protein>
    <submittedName>
        <fullName evidence="14">Cytochrome P450 family protein</fullName>
    </submittedName>
    <submittedName>
        <fullName evidence="15">Putative oxidoreductase</fullName>
        <ecNumber evidence="15">1.14.13.-</ecNumber>
    </submittedName>
</protein>
<dbReference type="GO" id="GO:0005506">
    <property type="term" value="F:iron ion binding"/>
    <property type="evidence" value="ECO:0007669"/>
    <property type="project" value="InterPro"/>
</dbReference>
<proteinExistence type="inferred from homology"/>
<dbReference type="InterPro" id="IPR002401">
    <property type="entry name" value="Cyt_P450_E_grp-I"/>
</dbReference>
<evidence type="ECO:0000256" key="9">
    <source>
        <dbReference type="ARBA" id="ARBA00023033"/>
    </source>
</evidence>
<evidence type="ECO:0000256" key="8">
    <source>
        <dbReference type="ARBA" id="ARBA00023004"/>
    </source>
</evidence>
<dbReference type="CDD" id="cd20653">
    <property type="entry name" value="CYP81"/>
    <property type="match status" value="1"/>
</dbReference>
<dbReference type="EMBL" id="PSQE01000004">
    <property type="protein sequence ID" value="RHN63004.1"/>
    <property type="molecule type" value="Genomic_DNA"/>
</dbReference>
<dbReference type="KEGG" id="mtr:25493516"/>
<evidence type="ECO:0000256" key="5">
    <source>
        <dbReference type="ARBA" id="ARBA00022723"/>
    </source>
</evidence>
<dbReference type="HOGENOM" id="CLU_001570_4_0_1"/>
<evidence type="ECO:0000256" key="4">
    <source>
        <dbReference type="ARBA" id="ARBA00022692"/>
    </source>
</evidence>
<evidence type="ECO:0000256" key="6">
    <source>
        <dbReference type="ARBA" id="ARBA00022989"/>
    </source>
</evidence>
<feature type="transmembrane region" description="Helical" evidence="13">
    <location>
        <begin position="6"/>
        <end position="23"/>
    </location>
</feature>
<dbReference type="STRING" id="3880.A0A072V074"/>
<keyword evidence="9 12" id="KW-0503">Monooxygenase</keyword>
<reference evidence="15" key="4">
    <citation type="journal article" date="2018" name="Nat. Plants">
        <title>Whole-genome landscape of Medicago truncatula symbiotic genes.</title>
        <authorList>
            <person name="Pecrix Y."/>
            <person name="Gamas P."/>
            <person name="Carrere S."/>
        </authorList>
    </citation>
    <scope>NUCLEOTIDE SEQUENCE</scope>
    <source>
        <tissue evidence="15">Leaves</tissue>
    </source>
</reference>
<dbReference type="PANTHER" id="PTHR47947:SF24">
    <property type="entry name" value="ISOFLAVONE 2'-HYDROXYLASE-LIKE"/>
    <property type="match status" value="1"/>
</dbReference>
<dbReference type="EMBL" id="CM001220">
    <property type="protein sequence ID" value="KEH31510.1"/>
    <property type="molecule type" value="Genomic_DNA"/>
</dbReference>
<dbReference type="Proteomes" id="UP000265566">
    <property type="component" value="Chromosome 4"/>
</dbReference>
<dbReference type="PROSITE" id="PS00086">
    <property type="entry name" value="CYTOCHROME_P450"/>
    <property type="match status" value="1"/>
</dbReference>
<evidence type="ECO:0000256" key="7">
    <source>
        <dbReference type="ARBA" id="ARBA00023002"/>
    </source>
</evidence>
<dbReference type="Proteomes" id="UP000002051">
    <property type="component" value="Chromosome 4"/>
</dbReference>
<dbReference type="OrthoDB" id="1055148at2759"/>
<evidence type="ECO:0000256" key="12">
    <source>
        <dbReference type="RuleBase" id="RU000461"/>
    </source>
</evidence>
<sequence>MTQFFYHILLAIISLLTLKFVIITTRKLKNLPPGPSSIPIIGNIHQLKHPLHRTFHTLSQKYGQVFSLRFGSRFVVVVSSPSVVHECFTKNDTILANRPPLLAGKHIGYNYTAVTVAPYGDHWRNVRRIISLDVLSTHRLNSFLRIRKNEIMKLMQALARGSSSSSSDGFVRVELKTKLSEMTFNTIMRMISGKRYYGEDCDVSDEEEAKGFREMIKEMVSLGGSSNPGEFVGILRWFDFGGYEKKLKRIARRFDGFLQGLIDEHRRKKEKGNNMIDHLLNLQELSQPEYYTDQIIKGIVLVMILGGTETSATTLEWAMSALLNHPEVLKKARDEIDTNIGQDHLVEESDISKLPYLQNIIHETFRLHPAFALLAPHFSSQDCTIGGYIVPKNTILLVNAWAIHRDSQLWSDPTQFKPERFDKEGEADKLIPFGLGRRACPGANLGQRTVSLTLALLIQCFDWKRISEEEIDMTEGKGATTPKLIPLEAMCKARSNVINKVYLKVDENM</sequence>
<keyword evidence="7 12" id="KW-0560">Oxidoreductase</keyword>
<evidence type="ECO:0000256" key="13">
    <source>
        <dbReference type="SAM" id="Phobius"/>
    </source>
</evidence>
<dbReference type="GO" id="GO:0004497">
    <property type="term" value="F:monooxygenase activity"/>
    <property type="evidence" value="ECO:0000318"/>
    <property type="project" value="GO_Central"/>
</dbReference>
<dbReference type="SUPFAM" id="SSF48264">
    <property type="entry name" value="Cytochrome P450"/>
    <property type="match status" value="1"/>
</dbReference>
<evidence type="ECO:0000256" key="1">
    <source>
        <dbReference type="ARBA" id="ARBA00004167"/>
    </source>
</evidence>
<dbReference type="Pfam" id="PF00067">
    <property type="entry name" value="p450"/>
    <property type="match status" value="1"/>
</dbReference>
<evidence type="ECO:0000256" key="11">
    <source>
        <dbReference type="PIRSR" id="PIRSR602401-1"/>
    </source>
</evidence>
<evidence type="ECO:0000313" key="17">
    <source>
        <dbReference type="Proteomes" id="UP000002051"/>
    </source>
</evidence>
<keyword evidence="8 11" id="KW-0408">Iron</keyword>
<dbReference type="InterPro" id="IPR036396">
    <property type="entry name" value="Cyt_P450_sf"/>
</dbReference>